<dbReference type="AlphaFoldDB" id="A0AAQ1TVS1"/>
<gene>
    <name evidence="1" type="ORF">Cst04h_18490</name>
</gene>
<protein>
    <recommendedName>
        <fullName evidence="3">Transposase</fullName>
    </recommendedName>
</protein>
<comment type="caution">
    <text evidence="1">The sequence shown here is derived from an EMBL/GenBank/DDBJ whole genome shotgun (WGS) entry which is preliminary data.</text>
</comment>
<evidence type="ECO:0008006" key="3">
    <source>
        <dbReference type="Google" id="ProtNLM"/>
    </source>
</evidence>
<dbReference type="EMBL" id="BJLD01000002">
    <property type="protein sequence ID" value="GEA43679.1"/>
    <property type="molecule type" value="Genomic_DNA"/>
</dbReference>
<accession>A0AAQ1TVS1</accession>
<sequence>MTVVVPPQGLRRQEDISPAEREGLVMAYTKAPYGTKKAAAVAARVTPEWIRNWRAALSDAELYCERHYLAALLDLFEVRLPSYRLPLSDLIADFGALSSK</sequence>
<evidence type="ECO:0000313" key="1">
    <source>
        <dbReference type="EMBL" id="GEA43679.1"/>
    </source>
</evidence>
<evidence type="ECO:0000313" key="2">
    <source>
        <dbReference type="Proteomes" id="UP000315234"/>
    </source>
</evidence>
<organism evidence="1 2">
    <name type="scientific">Corynebacterium striatum</name>
    <dbReference type="NCBI Taxonomy" id="43770"/>
    <lineage>
        <taxon>Bacteria</taxon>
        <taxon>Bacillati</taxon>
        <taxon>Actinomycetota</taxon>
        <taxon>Actinomycetes</taxon>
        <taxon>Mycobacteriales</taxon>
        <taxon>Corynebacteriaceae</taxon>
        <taxon>Corynebacterium</taxon>
    </lineage>
</organism>
<name>A0AAQ1TVS1_CORST</name>
<dbReference type="Proteomes" id="UP000315234">
    <property type="component" value="Unassembled WGS sequence"/>
</dbReference>
<dbReference type="RefSeq" id="WP_005529268.1">
    <property type="nucleotide sequence ID" value="NZ_BJLD01000002.1"/>
</dbReference>
<proteinExistence type="predicted"/>
<reference evidence="1 2" key="1">
    <citation type="submission" date="2019-06" db="EMBL/GenBank/DDBJ databases">
        <title>Draft genome sequence of Corynebacterium striatum NBRC 15291.</title>
        <authorList>
            <person name="Miura T."/>
            <person name="Furukawa M."/>
            <person name="Shimamura M."/>
            <person name="Ohyama Y."/>
            <person name="Yamazoe A."/>
            <person name="Kawasaki H."/>
        </authorList>
    </citation>
    <scope>NUCLEOTIDE SEQUENCE [LARGE SCALE GENOMIC DNA]</scope>
    <source>
        <strain evidence="1 2">NBRC 15291</strain>
    </source>
</reference>